<proteinExistence type="predicted"/>
<dbReference type="AlphaFoldDB" id="A0A0R3E5G2"/>
<dbReference type="STRING" id="989370.AOQ71_02130"/>
<protein>
    <submittedName>
        <fullName evidence="1">Uncharacterized protein</fullName>
    </submittedName>
</protein>
<gene>
    <name evidence="1" type="ORF">AOQ71_02130</name>
</gene>
<evidence type="ECO:0000313" key="1">
    <source>
        <dbReference type="EMBL" id="KRQ17399.1"/>
    </source>
</evidence>
<keyword evidence="2" id="KW-1185">Reference proteome</keyword>
<name>A0A0R3E5G2_9BRAD</name>
<comment type="caution">
    <text evidence="1">The sequence shown here is derived from an EMBL/GenBank/DDBJ whole genome shotgun (WGS) entry which is preliminary data.</text>
</comment>
<organism evidence="1 2">
    <name type="scientific">Bradyrhizobium manausense</name>
    <dbReference type="NCBI Taxonomy" id="989370"/>
    <lineage>
        <taxon>Bacteria</taxon>
        <taxon>Pseudomonadati</taxon>
        <taxon>Pseudomonadota</taxon>
        <taxon>Alphaproteobacteria</taxon>
        <taxon>Hyphomicrobiales</taxon>
        <taxon>Nitrobacteraceae</taxon>
        <taxon>Bradyrhizobium</taxon>
    </lineage>
</organism>
<reference evidence="1 2" key="1">
    <citation type="submission" date="2015-09" db="EMBL/GenBank/DDBJ databases">
        <title>Draft Genome Sequence of Bradyrhizobium manausense Strain BR 3351T, a Novel Symbiotic Nitrogen-Fixing Alphaproteobacterium Isolated from Brazilian Amazon Rain Forest.</title>
        <authorList>
            <person name="De Araujo J.L."/>
            <person name="Zilli J.E."/>
        </authorList>
    </citation>
    <scope>NUCLEOTIDE SEQUENCE [LARGE SCALE GENOMIC DNA]</scope>
    <source>
        <strain evidence="1 2">BR3351</strain>
    </source>
</reference>
<accession>A0A0R3E5G2</accession>
<evidence type="ECO:0000313" key="2">
    <source>
        <dbReference type="Proteomes" id="UP000051936"/>
    </source>
</evidence>
<dbReference type="EMBL" id="LJYG01000013">
    <property type="protein sequence ID" value="KRQ17399.1"/>
    <property type="molecule type" value="Genomic_DNA"/>
</dbReference>
<sequence>MALGADEIADIEQELGSFDDVSQAHAALRKRYPHLAWIRCDPSDLTEIPFRSIGPFDLHLLDVADHCARITDDLARATGIVLVKRAAEL</sequence>
<dbReference type="Proteomes" id="UP000051936">
    <property type="component" value="Unassembled WGS sequence"/>
</dbReference>